<organism evidence="1">
    <name type="scientific">Arundo donax</name>
    <name type="common">Giant reed</name>
    <name type="synonym">Donax arundinaceus</name>
    <dbReference type="NCBI Taxonomy" id="35708"/>
    <lineage>
        <taxon>Eukaryota</taxon>
        <taxon>Viridiplantae</taxon>
        <taxon>Streptophyta</taxon>
        <taxon>Embryophyta</taxon>
        <taxon>Tracheophyta</taxon>
        <taxon>Spermatophyta</taxon>
        <taxon>Magnoliopsida</taxon>
        <taxon>Liliopsida</taxon>
        <taxon>Poales</taxon>
        <taxon>Poaceae</taxon>
        <taxon>PACMAD clade</taxon>
        <taxon>Arundinoideae</taxon>
        <taxon>Arundineae</taxon>
        <taxon>Arundo</taxon>
    </lineage>
</organism>
<dbReference type="EMBL" id="GBRH01231634">
    <property type="protein sequence ID" value="JAD66261.1"/>
    <property type="molecule type" value="Transcribed_RNA"/>
</dbReference>
<protein>
    <submittedName>
        <fullName evidence="1">Uncharacterized protein</fullName>
    </submittedName>
</protein>
<name>A0A0A9BSG0_ARUDO</name>
<dbReference type="AlphaFoldDB" id="A0A0A9BSG0"/>
<proteinExistence type="predicted"/>
<evidence type="ECO:0000313" key="1">
    <source>
        <dbReference type="EMBL" id="JAD66261.1"/>
    </source>
</evidence>
<reference evidence="1" key="1">
    <citation type="submission" date="2014-09" db="EMBL/GenBank/DDBJ databases">
        <authorList>
            <person name="Magalhaes I.L.F."/>
            <person name="Oliveira U."/>
            <person name="Santos F.R."/>
            <person name="Vidigal T.H.D.A."/>
            <person name="Brescovit A.D."/>
            <person name="Santos A.J."/>
        </authorList>
    </citation>
    <scope>NUCLEOTIDE SEQUENCE</scope>
    <source>
        <tissue evidence="1">Shoot tissue taken approximately 20 cm above the soil surface</tissue>
    </source>
</reference>
<sequence length="25" mass="2768">MSKGLRLICCTGLNLMKSLVDNMNI</sequence>
<reference evidence="1" key="2">
    <citation type="journal article" date="2015" name="Data Brief">
        <title>Shoot transcriptome of the giant reed, Arundo donax.</title>
        <authorList>
            <person name="Barrero R.A."/>
            <person name="Guerrero F.D."/>
            <person name="Moolhuijzen P."/>
            <person name="Goolsby J.A."/>
            <person name="Tidwell J."/>
            <person name="Bellgard S.E."/>
            <person name="Bellgard M.I."/>
        </authorList>
    </citation>
    <scope>NUCLEOTIDE SEQUENCE</scope>
    <source>
        <tissue evidence="1">Shoot tissue taken approximately 20 cm above the soil surface</tissue>
    </source>
</reference>
<accession>A0A0A9BSG0</accession>